<evidence type="ECO:0000256" key="7">
    <source>
        <dbReference type="ARBA" id="ARBA00022801"/>
    </source>
</evidence>
<dbReference type="InterPro" id="IPR052214">
    <property type="entry name" value="DAG_Lipase-Related"/>
</dbReference>
<keyword evidence="18" id="KW-1185">Reference proteome</keyword>
<keyword evidence="11" id="KW-0443">Lipid metabolism</keyword>
<evidence type="ECO:0000313" key="17">
    <source>
        <dbReference type="EMBL" id="PSC70252.1"/>
    </source>
</evidence>
<feature type="domain" description="Fungal lipase-type" evidence="16">
    <location>
        <begin position="247"/>
        <end position="394"/>
    </location>
</feature>
<gene>
    <name evidence="17" type="ORF">C2E20_6368</name>
</gene>
<keyword evidence="8" id="KW-0106">Calcium</keyword>
<accession>A0A2P6V840</accession>
<dbReference type="GO" id="GO:0016298">
    <property type="term" value="F:lipase activity"/>
    <property type="evidence" value="ECO:0007669"/>
    <property type="project" value="TreeGrafter"/>
</dbReference>
<sequence>MFTWSRHSAGLVAVAELAAFTHIAGVRKPLSVAVGTLFTAGTLRTAHCLFLSFRHTGLSPTALEQLSSIWDWEPPSEDAGASSAWHVLRTLARTTNKLRADNPAIAALLDQPQLTANELAMRLYYYYLAEDEPLLDADTVAALQGGGGGAGSAGIAADEQYGGGSDAGKAEGERCSVAPVPAELHQQLARYRPFACLSYDYNTDEALSGQLAELGFTLLAASHAADIVEGCPAYYLALSASKQEVMLAVRGTWSPEDAFFDLLATGEAFDAEEGDGLAAPAGAAEPIEPCAARLSGSVHSGMGRGALYLGAKFGPLLRPLYDQGWKVTLVGHSLGAGVASLLAVYLRNRGMGADRLACWAYETPACMDVGLAQACSDTVTSLVNCDDCVPRLSIRGFAELLQELSDFDWRAAAEARAAAHSGDGSGLQLQQHLEGLLHSVMGGLANGGGGGGGKGGGDGDGGGDGGDDAVAAADEALHAAAAAAGEAGLQRLGSAGFERSYNAHVPGRVLLVYRPPGAAKDEDGEGDAAAEAASGRRDGMALVPTTHRAVRRLRVSPLMVADHFIDGPEIMAALGEAESE</sequence>
<keyword evidence="9" id="KW-0442">Lipid degradation</keyword>
<feature type="region of interest" description="Disordered" evidence="15">
    <location>
        <begin position="519"/>
        <end position="539"/>
    </location>
</feature>
<evidence type="ECO:0000256" key="10">
    <source>
        <dbReference type="ARBA" id="ARBA00022989"/>
    </source>
</evidence>
<dbReference type="EC" id="3.1.1.116" evidence="14"/>
<name>A0A2P6V840_9CHLO</name>
<keyword evidence="12" id="KW-0472">Membrane</keyword>
<proteinExistence type="predicted"/>
<evidence type="ECO:0000256" key="6">
    <source>
        <dbReference type="ARBA" id="ARBA00022723"/>
    </source>
</evidence>
<dbReference type="PANTHER" id="PTHR45792:SF8">
    <property type="entry name" value="DIACYLGLYCEROL LIPASE-ALPHA"/>
    <property type="match status" value="1"/>
</dbReference>
<feature type="compositionally biased region" description="Gly residues" evidence="15">
    <location>
        <begin position="448"/>
        <end position="464"/>
    </location>
</feature>
<dbReference type="Proteomes" id="UP000239649">
    <property type="component" value="Unassembled WGS sequence"/>
</dbReference>
<comment type="caution">
    <text evidence="17">The sequence shown here is derived from an EMBL/GenBank/DDBJ whole genome shotgun (WGS) entry which is preliminary data.</text>
</comment>
<dbReference type="PANTHER" id="PTHR45792">
    <property type="entry name" value="DIACYLGLYCEROL LIPASE HOMOLOG-RELATED"/>
    <property type="match status" value="1"/>
</dbReference>
<dbReference type="GO" id="GO:0016042">
    <property type="term" value="P:lipid catabolic process"/>
    <property type="evidence" value="ECO:0007669"/>
    <property type="project" value="UniProtKB-KW"/>
</dbReference>
<evidence type="ECO:0000256" key="4">
    <source>
        <dbReference type="ARBA" id="ARBA00022553"/>
    </source>
</evidence>
<evidence type="ECO:0000256" key="9">
    <source>
        <dbReference type="ARBA" id="ARBA00022963"/>
    </source>
</evidence>
<evidence type="ECO:0000256" key="8">
    <source>
        <dbReference type="ARBA" id="ARBA00022837"/>
    </source>
</evidence>
<evidence type="ECO:0000256" key="12">
    <source>
        <dbReference type="ARBA" id="ARBA00023136"/>
    </source>
</evidence>
<comment type="cofactor">
    <cofactor evidence="1">
        <name>Ca(2+)</name>
        <dbReference type="ChEBI" id="CHEBI:29108"/>
    </cofactor>
</comment>
<evidence type="ECO:0000256" key="5">
    <source>
        <dbReference type="ARBA" id="ARBA00022692"/>
    </source>
</evidence>
<protein>
    <recommendedName>
        <fullName evidence="14">sn-1-specific diacylglycerol lipase</fullName>
        <ecNumber evidence="14">3.1.1.116</ecNumber>
    </recommendedName>
</protein>
<organism evidence="17 18">
    <name type="scientific">Micractinium conductrix</name>
    <dbReference type="NCBI Taxonomy" id="554055"/>
    <lineage>
        <taxon>Eukaryota</taxon>
        <taxon>Viridiplantae</taxon>
        <taxon>Chlorophyta</taxon>
        <taxon>core chlorophytes</taxon>
        <taxon>Trebouxiophyceae</taxon>
        <taxon>Chlorellales</taxon>
        <taxon>Chlorellaceae</taxon>
        <taxon>Chlorella clade</taxon>
        <taxon>Micractinium</taxon>
    </lineage>
</organism>
<evidence type="ECO:0000256" key="1">
    <source>
        <dbReference type="ARBA" id="ARBA00001913"/>
    </source>
</evidence>
<dbReference type="SUPFAM" id="SSF53474">
    <property type="entry name" value="alpha/beta-Hydrolases"/>
    <property type="match status" value="1"/>
</dbReference>
<dbReference type="CDD" id="cd00519">
    <property type="entry name" value="Lipase_3"/>
    <property type="match status" value="1"/>
</dbReference>
<evidence type="ECO:0000259" key="16">
    <source>
        <dbReference type="Pfam" id="PF01764"/>
    </source>
</evidence>
<evidence type="ECO:0000256" key="3">
    <source>
        <dbReference type="ARBA" id="ARBA00022475"/>
    </source>
</evidence>
<keyword evidence="4" id="KW-0597">Phosphoprotein</keyword>
<dbReference type="Pfam" id="PF01764">
    <property type="entry name" value="Lipase_3"/>
    <property type="match status" value="1"/>
</dbReference>
<keyword evidence="5" id="KW-0812">Transmembrane</keyword>
<evidence type="ECO:0000256" key="13">
    <source>
        <dbReference type="ARBA" id="ARBA00024531"/>
    </source>
</evidence>
<keyword evidence="6" id="KW-0479">Metal-binding</keyword>
<comment type="catalytic activity">
    <reaction evidence="13">
        <text>a 1,2-diacyl-sn-glycerol + H2O = a 2-acylglycerol + a fatty acid + H(+)</text>
        <dbReference type="Rhea" id="RHEA:33275"/>
        <dbReference type="ChEBI" id="CHEBI:15377"/>
        <dbReference type="ChEBI" id="CHEBI:15378"/>
        <dbReference type="ChEBI" id="CHEBI:17389"/>
        <dbReference type="ChEBI" id="CHEBI:17815"/>
        <dbReference type="ChEBI" id="CHEBI:28868"/>
        <dbReference type="EC" id="3.1.1.116"/>
    </reaction>
    <physiologicalReaction direction="left-to-right" evidence="13">
        <dbReference type="Rhea" id="RHEA:33276"/>
    </physiologicalReaction>
</comment>
<keyword evidence="7" id="KW-0378">Hydrolase</keyword>
<dbReference type="GO" id="GO:0005886">
    <property type="term" value="C:plasma membrane"/>
    <property type="evidence" value="ECO:0007669"/>
    <property type="project" value="UniProtKB-SubCell"/>
</dbReference>
<evidence type="ECO:0000256" key="2">
    <source>
        <dbReference type="ARBA" id="ARBA00004651"/>
    </source>
</evidence>
<evidence type="ECO:0000313" key="18">
    <source>
        <dbReference type="Proteomes" id="UP000239649"/>
    </source>
</evidence>
<evidence type="ECO:0000256" key="15">
    <source>
        <dbReference type="SAM" id="MobiDB-lite"/>
    </source>
</evidence>
<dbReference type="EMBL" id="LHPF02000021">
    <property type="protein sequence ID" value="PSC70252.1"/>
    <property type="molecule type" value="Genomic_DNA"/>
</dbReference>
<keyword evidence="3" id="KW-1003">Cell membrane</keyword>
<dbReference type="InterPro" id="IPR029058">
    <property type="entry name" value="AB_hydrolase_fold"/>
</dbReference>
<evidence type="ECO:0000256" key="14">
    <source>
        <dbReference type="ARBA" id="ARBA00026104"/>
    </source>
</evidence>
<dbReference type="AlphaFoldDB" id="A0A2P6V840"/>
<dbReference type="GO" id="GO:0046872">
    <property type="term" value="F:metal ion binding"/>
    <property type="evidence" value="ECO:0007669"/>
    <property type="project" value="UniProtKB-KW"/>
</dbReference>
<evidence type="ECO:0000256" key="11">
    <source>
        <dbReference type="ARBA" id="ARBA00023098"/>
    </source>
</evidence>
<reference evidence="17 18" key="1">
    <citation type="journal article" date="2018" name="Plant J.">
        <title>Genome sequences of Chlorella sorokiniana UTEX 1602 and Micractinium conductrix SAG 241.80: implications to maltose excretion by a green alga.</title>
        <authorList>
            <person name="Arriola M.B."/>
            <person name="Velmurugan N."/>
            <person name="Zhang Y."/>
            <person name="Plunkett M.H."/>
            <person name="Hondzo H."/>
            <person name="Barney B.M."/>
        </authorList>
    </citation>
    <scope>NUCLEOTIDE SEQUENCE [LARGE SCALE GENOMIC DNA]</scope>
    <source>
        <strain evidence="17 18">SAG 241.80</strain>
    </source>
</reference>
<dbReference type="Gene3D" id="3.40.50.1820">
    <property type="entry name" value="alpha/beta hydrolase"/>
    <property type="match status" value="1"/>
</dbReference>
<feature type="region of interest" description="Disordered" evidence="15">
    <location>
        <begin position="448"/>
        <end position="469"/>
    </location>
</feature>
<comment type="subcellular location">
    <subcellularLocation>
        <location evidence="2">Cell membrane</location>
        <topology evidence="2">Multi-pass membrane protein</topology>
    </subcellularLocation>
</comment>
<dbReference type="InterPro" id="IPR002921">
    <property type="entry name" value="Fungal_lipase-type"/>
</dbReference>
<keyword evidence="10" id="KW-1133">Transmembrane helix</keyword>
<dbReference type="OrthoDB" id="438440at2759"/>